<accession>A0A9P5Q833</accession>
<sequence length="648" mass="75026">MNQWSILPLLRAARRHYPDKTSNRYYTSVTHPLAAPFTRVSPALSNLKFLLSTRKSSPDAVWTAYINALSGSEPSAIDLRTHQIVLRQCTLTPTEMRKSSKRIRLSIVRPVPGHVHESRFQTVIRNIWSLGRKPERHDYHFVLVQFAAVGHTVGSMEVYQEMKDDGRLMPDSVTFALVLQSIAHRLVVPERVADRQETVNHARNLLRQLLNDMQKAQVPWSSINMNLTIRIMKHTSDTQSFEDLLRLGYGIDLRYPDRPALDANSSVKNLMPVTIDTLNTVVDMFGLSGNISKLVQAFEVLTVPLPQAQKHFFTSFEDEDDFGTSPDPSTSFKFPSIHPNTTTFAFLLRHVSQAGKTQLARHYMLHAIRYDIYVSRGFRKRLVVTPNIADVKSPRMAVNRAMFLSVLSTGNRNKNVPLLRWIWEQIHSVVRRKKADVLHVSNFIKHLGRIGQWPPPRSPRSPRPPKRSSEDPEYLEVDGVRWRLADIDSVLNLDIDTQQPIPAPTTKPINLSLHLRILKKDIDELNAFHHYSRTILARTIERQKDRLGRRVWRNQDIYLKDTGKRQRVSKEQWRQIVNYKPKLHSGFARLPSHFRHKLIREQYMREARRDLEEKYDGRVKSQERLRQMNLQTHSRQSTPENGSESPLS</sequence>
<dbReference type="Proteomes" id="UP000772434">
    <property type="component" value="Unassembled WGS sequence"/>
</dbReference>
<dbReference type="Gene3D" id="1.25.40.10">
    <property type="entry name" value="Tetratricopeptide repeat domain"/>
    <property type="match status" value="1"/>
</dbReference>
<reference evidence="2" key="1">
    <citation type="submission" date="2020-11" db="EMBL/GenBank/DDBJ databases">
        <authorList>
            <consortium name="DOE Joint Genome Institute"/>
            <person name="Ahrendt S."/>
            <person name="Riley R."/>
            <person name="Andreopoulos W."/>
            <person name="Labutti K."/>
            <person name="Pangilinan J."/>
            <person name="Ruiz-Duenas F.J."/>
            <person name="Barrasa J.M."/>
            <person name="Sanchez-Garcia M."/>
            <person name="Camarero S."/>
            <person name="Miyauchi S."/>
            <person name="Serrano A."/>
            <person name="Linde D."/>
            <person name="Babiker R."/>
            <person name="Drula E."/>
            <person name="Ayuso-Fernandez I."/>
            <person name="Pacheco R."/>
            <person name="Padilla G."/>
            <person name="Ferreira P."/>
            <person name="Barriuso J."/>
            <person name="Kellner H."/>
            <person name="Castanera R."/>
            <person name="Alfaro M."/>
            <person name="Ramirez L."/>
            <person name="Pisabarro A.G."/>
            <person name="Kuo A."/>
            <person name="Tritt A."/>
            <person name="Lipzen A."/>
            <person name="He G."/>
            <person name="Yan M."/>
            <person name="Ng V."/>
            <person name="Cullen D."/>
            <person name="Martin F."/>
            <person name="Rosso M.-N."/>
            <person name="Henrissat B."/>
            <person name="Hibbett D."/>
            <person name="Martinez A.T."/>
            <person name="Grigoriev I.V."/>
        </authorList>
    </citation>
    <scope>NUCLEOTIDE SEQUENCE</scope>
    <source>
        <strain evidence="2">AH 40177</strain>
    </source>
</reference>
<protein>
    <submittedName>
        <fullName evidence="2">Uncharacterized protein</fullName>
    </submittedName>
</protein>
<feature type="region of interest" description="Disordered" evidence="1">
    <location>
        <begin position="451"/>
        <end position="473"/>
    </location>
</feature>
<keyword evidence="3" id="KW-1185">Reference proteome</keyword>
<dbReference type="OrthoDB" id="276151at2759"/>
<feature type="compositionally biased region" description="Polar residues" evidence="1">
    <location>
        <begin position="628"/>
        <end position="648"/>
    </location>
</feature>
<name>A0A9P5Q833_9AGAR</name>
<feature type="compositionally biased region" description="Basic and acidic residues" evidence="1">
    <location>
        <begin position="614"/>
        <end position="626"/>
    </location>
</feature>
<proteinExistence type="predicted"/>
<evidence type="ECO:0000313" key="3">
    <source>
        <dbReference type="Proteomes" id="UP000772434"/>
    </source>
</evidence>
<dbReference type="EMBL" id="JADNRY010000006">
    <property type="protein sequence ID" value="KAF9076393.1"/>
    <property type="molecule type" value="Genomic_DNA"/>
</dbReference>
<dbReference type="InterPro" id="IPR011990">
    <property type="entry name" value="TPR-like_helical_dom_sf"/>
</dbReference>
<evidence type="ECO:0000256" key="1">
    <source>
        <dbReference type="SAM" id="MobiDB-lite"/>
    </source>
</evidence>
<dbReference type="AlphaFoldDB" id="A0A9P5Q833"/>
<feature type="region of interest" description="Disordered" evidence="1">
    <location>
        <begin position="614"/>
        <end position="648"/>
    </location>
</feature>
<feature type="compositionally biased region" description="Pro residues" evidence="1">
    <location>
        <begin position="453"/>
        <end position="462"/>
    </location>
</feature>
<evidence type="ECO:0000313" key="2">
    <source>
        <dbReference type="EMBL" id="KAF9076393.1"/>
    </source>
</evidence>
<gene>
    <name evidence="2" type="ORF">BDP27DRAFT_1313258</name>
</gene>
<comment type="caution">
    <text evidence="2">The sequence shown here is derived from an EMBL/GenBank/DDBJ whole genome shotgun (WGS) entry which is preliminary data.</text>
</comment>
<organism evidence="2 3">
    <name type="scientific">Rhodocollybia butyracea</name>
    <dbReference type="NCBI Taxonomy" id="206335"/>
    <lineage>
        <taxon>Eukaryota</taxon>
        <taxon>Fungi</taxon>
        <taxon>Dikarya</taxon>
        <taxon>Basidiomycota</taxon>
        <taxon>Agaricomycotina</taxon>
        <taxon>Agaricomycetes</taxon>
        <taxon>Agaricomycetidae</taxon>
        <taxon>Agaricales</taxon>
        <taxon>Marasmiineae</taxon>
        <taxon>Omphalotaceae</taxon>
        <taxon>Rhodocollybia</taxon>
    </lineage>
</organism>